<name>A0A543KE03_9RHOB</name>
<dbReference type="EMBL" id="VFPT01000001">
    <property type="protein sequence ID" value="TQM93264.1"/>
    <property type="molecule type" value="Genomic_DNA"/>
</dbReference>
<accession>A0A543KE03</accession>
<comment type="caution">
    <text evidence="3">The sequence shown here is derived from an EMBL/GenBank/DDBJ whole genome shotgun (WGS) entry which is preliminary data.</text>
</comment>
<dbReference type="InterPro" id="IPR012337">
    <property type="entry name" value="RNaseH-like_sf"/>
</dbReference>
<proteinExistence type="predicted"/>
<dbReference type="AlphaFoldDB" id="A0A543KE03"/>
<dbReference type="Pfam" id="PF09299">
    <property type="entry name" value="Mu-transpos_C"/>
    <property type="match status" value="1"/>
</dbReference>
<keyword evidence="4" id="KW-1185">Reference proteome</keyword>
<evidence type="ECO:0000313" key="3">
    <source>
        <dbReference type="EMBL" id="TQM93264.1"/>
    </source>
</evidence>
<feature type="region of interest" description="Disordered" evidence="1">
    <location>
        <begin position="727"/>
        <end position="751"/>
    </location>
</feature>
<dbReference type="RefSeq" id="WP_170207093.1">
    <property type="nucleotide sequence ID" value="NZ_VFPT01000001.1"/>
</dbReference>
<dbReference type="PROSITE" id="PS50994">
    <property type="entry name" value="INTEGRASE"/>
    <property type="match status" value="1"/>
</dbReference>
<dbReference type="GO" id="GO:0003676">
    <property type="term" value="F:nucleic acid binding"/>
    <property type="evidence" value="ECO:0007669"/>
    <property type="project" value="InterPro"/>
</dbReference>
<dbReference type="SUPFAM" id="SSF53098">
    <property type="entry name" value="Ribonuclease H-like"/>
    <property type="match status" value="1"/>
</dbReference>
<evidence type="ECO:0000256" key="1">
    <source>
        <dbReference type="SAM" id="MobiDB-lite"/>
    </source>
</evidence>
<dbReference type="GO" id="GO:0015074">
    <property type="term" value="P:DNA integration"/>
    <property type="evidence" value="ECO:0007669"/>
    <property type="project" value="InterPro"/>
</dbReference>
<dbReference type="InterPro" id="IPR036397">
    <property type="entry name" value="RNaseH_sf"/>
</dbReference>
<organism evidence="3 4">
    <name type="scientific">Roseinatronobacter monicus</name>
    <dbReference type="NCBI Taxonomy" id="393481"/>
    <lineage>
        <taxon>Bacteria</taxon>
        <taxon>Pseudomonadati</taxon>
        <taxon>Pseudomonadota</taxon>
        <taxon>Alphaproteobacteria</taxon>
        <taxon>Rhodobacterales</taxon>
        <taxon>Paracoccaceae</taxon>
        <taxon>Roseinatronobacter</taxon>
    </lineage>
</organism>
<evidence type="ECO:0000313" key="4">
    <source>
        <dbReference type="Proteomes" id="UP000320582"/>
    </source>
</evidence>
<dbReference type="Gene3D" id="3.30.420.10">
    <property type="entry name" value="Ribonuclease H-like superfamily/Ribonuclease H"/>
    <property type="match status" value="1"/>
</dbReference>
<dbReference type="InterPro" id="IPR001584">
    <property type="entry name" value="Integrase_cat-core"/>
</dbReference>
<gene>
    <name evidence="3" type="ORF">BD293_1896</name>
</gene>
<reference evidence="3 4" key="1">
    <citation type="submission" date="2019-06" db="EMBL/GenBank/DDBJ databases">
        <title>Genomic Encyclopedia of Archaeal and Bacterial Type Strains, Phase II (KMG-II): from individual species to whole genera.</title>
        <authorList>
            <person name="Goeker M."/>
        </authorList>
    </citation>
    <scope>NUCLEOTIDE SEQUENCE [LARGE SCALE GENOMIC DNA]</scope>
    <source>
        <strain evidence="3 4">DSM 18423</strain>
    </source>
</reference>
<protein>
    <submittedName>
        <fullName evidence="3">Putative transposase</fullName>
    </submittedName>
</protein>
<evidence type="ECO:0000259" key="2">
    <source>
        <dbReference type="PROSITE" id="PS50994"/>
    </source>
</evidence>
<sequence>MALDLINSYPTFSLDPHHLYIIDSQEYRFAYRNTEAVSFSLKDDPTRIVSYRVGDLNRMNGAGLLEVIPMGLISAGVHLDASVEDGRKVMASLSEQRRQAVDMRHAFVRAVLDLHESGELTLTEASIKHHQAAILENAKAYLVQDLPKPEHALALEKWKKGEGKKPKTGAVERIPSEKSARSILGWVRKYRAGGKVALIDSRHNQGNRYSYFLREENDLMAKVVQKEYMTLNRKTIKVVHQDLKNAFLIENERRFDAGQSKLRCPGYETLRVFIASIDKFHKLVARFGQKTALKKMGSVKAGLEISRPLERVEMDEWKIDLLTLLRRSGLLDFFGQDELQEMGLLDERGELRQMKRWWLVASICCRTRCILGMVLTADPTSSGAIKCLQMTMSDKGQFADAVGALSPWSMFGKPETLAVDNGAAFKSIAFTSACMDSGVSKIATIAGNPAMRGCIERVFSTFRMTLIPRLPGRTFSNNVERGDHPSEQRACLSIDDLAFILVRWIIDVYHNSPHEGLGGRTPLEQWEADMQDGNYQLHSAPNLRQRRLAFGLATTRRVQKDGIRTLNVQYNSGELHAWFLKNGNCDVEVRWLADNIGAIEVLLDGIWVEVAAVSNLFKDMDASTWNATRRALRTKDPKRVDWEEHVIIKAIRAVEEIKKNQMSTLSIIDHVWTPKRLAQADQEASVSINIVPTLETTSASSEGMGVSVIPVEPPKPVTKTTIAMKAAPTARPANDKWSIPVIGNDKPETKS</sequence>
<dbReference type="Proteomes" id="UP000320582">
    <property type="component" value="Unassembled WGS sequence"/>
</dbReference>
<feature type="domain" description="Integrase catalytic" evidence="2">
    <location>
        <begin position="304"/>
        <end position="530"/>
    </location>
</feature>
<dbReference type="InterPro" id="IPR015378">
    <property type="entry name" value="Transposase-like_Mu_C"/>
</dbReference>